<accession>A0ABX2K1A9</accession>
<dbReference type="InterPro" id="IPR011610">
    <property type="entry name" value="SAM_mthyl_Trfase_ML2640-like"/>
</dbReference>
<gene>
    <name evidence="7" type="ORF">FEG63_18230</name>
</gene>
<protein>
    <recommendedName>
        <fullName evidence="6">S-adenosyl-L-methionine-dependent methyltransferase</fullName>
        <ecNumber evidence="6">2.1.1.-</ecNumber>
    </recommendedName>
</protein>
<dbReference type="PANTHER" id="PTHR43619">
    <property type="entry name" value="S-ADENOSYL-L-METHIONINE-DEPENDENT METHYLTRANSFERASE YKTD-RELATED"/>
    <property type="match status" value="1"/>
</dbReference>
<evidence type="ECO:0000256" key="1">
    <source>
        <dbReference type="ARBA" id="ARBA00003907"/>
    </source>
</evidence>
<dbReference type="GO" id="GO:0032259">
    <property type="term" value="P:methylation"/>
    <property type="evidence" value="ECO:0007669"/>
    <property type="project" value="UniProtKB-KW"/>
</dbReference>
<evidence type="ECO:0000256" key="6">
    <source>
        <dbReference type="RuleBase" id="RU362030"/>
    </source>
</evidence>
<dbReference type="Gene3D" id="3.40.50.150">
    <property type="entry name" value="Vaccinia Virus protein VP39"/>
    <property type="match status" value="1"/>
</dbReference>
<dbReference type="InterPro" id="IPR029063">
    <property type="entry name" value="SAM-dependent_MTases_sf"/>
</dbReference>
<proteinExistence type="inferred from homology"/>
<evidence type="ECO:0000256" key="3">
    <source>
        <dbReference type="ARBA" id="ARBA00022603"/>
    </source>
</evidence>
<evidence type="ECO:0000313" key="8">
    <source>
        <dbReference type="Proteomes" id="UP000708347"/>
    </source>
</evidence>
<dbReference type="EMBL" id="VBSB01000010">
    <property type="protein sequence ID" value="NTY61487.1"/>
    <property type="molecule type" value="Genomic_DNA"/>
</dbReference>
<dbReference type="Proteomes" id="UP000708347">
    <property type="component" value="Unassembled WGS sequence"/>
</dbReference>
<keyword evidence="3 6" id="KW-0489">Methyltransferase</keyword>
<name>A0ABX2K1A9_9MYCO</name>
<dbReference type="GO" id="GO:0008168">
    <property type="term" value="F:methyltransferase activity"/>
    <property type="evidence" value="ECO:0007669"/>
    <property type="project" value="UniProtKB-KW"/>
</dbReference>
<dbReference type="RefSeq" id="WP_174399228.1">
    <property type="nucleotide sequence ID" value="NZ_VBSB01000010.1"/>
</dbReference>
<keyword evidence="8" id="KW-1185">Reference proteome</keyword>
<dbReference type="InterPro" id="IPR007213">
    <property type="entry name" value="Ppm1/Ppm2/Tcmp"/>
</dbReference>
<keyword evidence="5 6" id="KW-0949">S-adenosyl-L-methionine</keyword>
<comment type="caution">
    <text evidence="7">The sequence shown here is derived from an EMBL/GenBank/DDBJ whole genome shotgun (WGS) entry which is preliminary data.</text>
</comment>
<comment type="similarity">
    <text evidence="2 6">Belongs to the UPF0677 family.</text>
</comment>
<dbReference type="PANTHER" id="PTHR43619:SF2">
    <property type="entry name" value="S-ADENOSYL-L-METHIONINE-DEPENDENT METHYLTRANSFERASES SUPERFAMILY PROTEIN"/>
    <property type="match status" value="1"/>
</dbReference>
<organism evidence="7 8">
    <name type="scientific">Mycolicibacterium sphagni</name>
    <dbReference type="NCBI Taxonomy" id="1786"/>
    <lineage>
        <taxon>Bacteria</taxon>
        <taxon>Bacillati</taxon>
        <taxon>Actinomycetota</taxon>
        <taxon>Actinomycetes</taxon>
        <taxon>Mycobacteriales</taxon>
        <taxon>Mycobacteriaceae</taxon>
        <taxon>Mycolicibacterium</taxon>
    </lineage>
</organism>
<dbReference type="NCBIfam" id="TIGR00027">
    <property type="entry name" value="mthyl_TIGR00027"/>
    <property type="match status" value="1"/>
</dbReference>
<dbReference type="SUPFAM" id="SSF53335">
    <property type="entry name" value="S-adenosyl-L-methionine-dependent methyltransferases"/>
    <property type="match status" value="1"/>
</dbReference>
<evidence type="ECO:0000313" key="7">
    <source>
        <dbReference type="EMBL" id="NTY61487.1"/>
    </source>
</evidence>
<evidence type="ECO:0000256" key="2">
    <source>
        <dbReference type="ARBA" id="ARBA00008138"/>
    </source>
</evidence>
<comment type="function">
    <text evidence="1 6">Exhibits S-adenosyl-L-methionine-dependent methyltransferase activity.</text>
</comment>
<keyword evidence="4 7" id="KW-0808">Transferase</keyword>
<sequence>MANPAAQTALGPMIVVAADQYESVPLLHDPWAAQLLPATGRFVAALTRWSPVRSALKSATDRKISGGWASFLCRKRYIDDRLREDIAKGVDAVVILGAGYDTRAFRLPELAGIPLCEVDLPSNTARKAAALHRTFGRIPPAVTLLPVDFETDDLAEELQCAGFGPQRRTFYVWEAVTQYLTEPAVRQTLAYLAQAEPGSRLAFTFVRDDFLAGWHTYGADGARRQFVVKRGLWRFGLQPDDVAPLLAEYGWREVDQVGPAEYADRYLRPAGRDAAVSEIERAVYAERIS</sequence>
<reference evidence="7 8" key="1">
    <citation type="submission" date="2019-05" db="EMBL/GenBank/DDBJ databases">
        <title>Mycolicibacterium sphagni ENV482 genome assembly.</title>
        <authorList>
            <person name="Chen W."/>
            <person name="Faulkner N.W."/>
            <person name="Hyman M.R."/>
        </authorList>
    </citation>
    <scope>NUCLEOTIDE SEQUENCE [LARGE SCALE GENOMIC DNA]</scope>
    <source>
        <strain evidence="7 8">ENV482</strain>
    </source>
</reference>
<evidence type="ECO:0000256" key="5">
    <source>
        <dbReference type="ARBA" id="ARBA00022691"/>
    </source>
</evidence>
<dbReference type="EC" id="2.1.1.-" evidence="6"/>
<dbReference type="Pfam" id="PF04072">
    <property type="entry name" value="LCM"/>
    <property type="match status" value="1"/>
</dbReference>
<evidence type="ECO:0000256" key="4">
    <source>
        <dbReference type="ARBA" id="ARBA00022679"/>
    </source>
</evidence>